<accession>A0A4Y9YWG5</accession>
<evidence type="ECO:0000313" key="3">
    <source>
        <dbReference type="Proteomes" id="UP000298327"/>
    </source>
</evidence>
<comment type="caution">
    <text evidence="2">The sequence shown here is derived from an EMBL/GenBank/DDBJ whole genome shotgun (WGS) entry which is preliminary data.</text>
</comment>
<gene>
    <name evidence="2" type="ORF">EVG20_g4453</name>
</gene>
<dbReference type="InterPro" id="IPR013251">
    <property type="entry name" value="DASH_Spc19"/>
</dbReference>
<dbReference type="STRING" id="205917.A0A4Y9YWG5"/>
<reference evidence="2 3" key="1">
    <citation type="submission" date="2019-02" db="EMBL/GenBank/DDBJ databases">
        <title>Genome sequencing of the rare red list fungi Dentipellis fragilis.</title>
        <authorList>
            <person name="Buettner E."/>
            <person name="Kellner H."/>
        </authorList>
    </citation>
    <scope>NUCLEOTIDE SEQUENCE [LARGE SCALE GENOMIC DNA]</scope>
    <source>
        <strain evidence="2 3">DSM 105465</strain>
    </source>
</reference>
<dbReference type="AlphaFoldDB" id="A0A4Y9YWG5"/>
<sequence length="156" mass="17480">MSQGPRVSRLSVRPRPRDSIFPGGAELYRSGDAPAVCSPNLRECVLAMEDCCEEVFLLIDEGTVRKYKADLSDEIEPQITELISRAEKGLKALLKKESALQAKVKTAQSQPQTGTTTSNKLGNRRLQLLAKQRERLEDEIRQIESEVLSLEAKQKR</sequence>
<name>A0A4Y9YWG5_9AGAM</name>
<evidence type="ECO:0000256" key="1">
    <source>
        <dbReference type="SAM" id="MobiDB-lite"/>
    </source>
</evidence>
<protein>
    <submittedName>
        <fullName evidence="2">Uncharacterized protein</fullName>
    </submittedName>
</protein>
<organism evidence="2 3">
    <name type="scientific">Dentipellis fragilis</name>
    <dbReference type="NCBI Taxonomy" id="205917"/>
    <lineage>
        <taxon>Eukaryota</taxon>
        <taxon>Fungi</taxon>
        <taxon>Dikarya</taxon>
        <taxon>Basidiomycota</taxon>
        <taxon>Agaricomycotina</taxon>
        <taxon>Agaricomycetes</taxon>
        <taxon>Russulales</taxon>
        <taxon>Hericiaceae</taxon>
        <taxon>Dentipellis</taxon>
    </lineage>
</organism>
<dbReference type="Pfam" id="PF08287">
    <property type="entry name" value="DASH_Spc19"/>
    <property type="match status" value="1"/>
</dbReference>
<dbReference type="GO" id="GO:0042729">
    <property type="term" value="C:DASH complex"/>
    <property type="evidence" value="ECO:0007669"/>
    <property type="project" value="InterPro"/>
</dbReference>
<dbReference type="GO" id="GO:0005876">
    <property type="term" value="C:spindle microtubule"/>
    <property type="evidence" value="ECO:0007669"/>
    <property type="project" value="InterPro"/>
</dbReference>
<keyword evidence="3" id="KW-1185">Reference proteome</keyword>
<evidence type="ECO:0000313" key="2">
    <source>
        <dbReference type="EMBL" id="TFY66635.1"/>
    </source>
</evidence>
<feature type="region of interest" description="Disordered" evidence="1">
    <location>
        <begin position="104"/>
        <end position="123"/>
    </location>
</feature>
<dbReference type="EMBL" id="SEOQ01000230">
    <property type="protein sequence ID" value="TFY66635.1"/>
    <property type="molecule type" value="Genomic_DNA"/>
</dbReference>
<dbReference type="GO" id="GO:0008608">
    <property type="term" value="P:attachment of spindle microtubules to kinetochore"/>
    <property type="evidence" value="ECO:0007669"/>
    <property type="project" value="InterPro"/>
</dbReference>
<dbReference type="Proteomes" id="UP000298327">
    <property type="component" value="Unassembled WGS sequence"/>
</dbReference>
<proteinExistence type="predicted"/>
<feature type="compositionally biased region" description="Polar residues" evidence="1">
    <location>
        <begin position="106"/>
        <end position="121"/>
    </location>
</feature>
<dbReference type="OrthoDB" id="3361333at2759"/>